<dbReference type="Proteomes" id="UP001059912">
    <property type="component" value="Plasmid unnamed2"/>
</dbReference>
<proteinExistence type="predicted"/>
<geneLocation type="plasmid" evidence="1 2">
    <name>unnamed2</name>
</geneLocation>
<accession>A0ABY5IN60</accession>
<keyword evidence="2" id="KW-1185">Reference proteome</keyword>
<dbReference type="RefSeq" id="WP_255905418.1">
    <property type="nucleotide sequence ID" value="NZ_CP050473.1"/>
</dbReference>
<reference evidence="1" key="1">
    <citation type="submission" date="2020-03" db="EMBL/GenBank/DDBJ databases">
        <title>Five strains of Vibrio campbellii isolated from Mariana Trench.</title>
        <authorList>
            <person name="Liang J."/>
            <person name="Zhang X.-H."/>
        </authorList>
    </citation>
    <scope>NUCLEOTIDE SEQUENCE</scope>
    <source>
        <strain evidence="1">LJC013</strain>
        <plasmid evidence="1">unnamed2</plasmid>
    </source>
</reference>
<sequence>MQNRVEAESICLSPPLHELAEHYLASRGVKVPEKAESLNDADVELLREVI</sequence>
<gene>
    <name evidence="1" type="ORF">HB762_27720</name>
</gene>
<organism evidence="1 2">
    <name type="scientific">Vibrio campbellii</name>
    <dbReference type="NCBI Taxonomy" id="680"/>
    <lineage>
        <taxon>Bacteria</taxon>
        <taxon>Pseudomonadati</taxon>
        <taxon>Pseudomonadota</taxon>
        <taxon>Gammaproteobacteria</taxon>
        <taxon>Vibrionales</taxon>
        <taxon>Vibrionaceae</taxon>
        <taxon>Vibrio</taxon>
    </lineage>
</organism>
<protein>
    <submittedName>
        <fullName evidence="1">Uncharacterized protein</fullName>
    </submittedName>
</protein>
<name>A0ABY5IN60_9VIBR</name>
<evidence type="ECO:0000313" key="2">
    <source>
        <dbReference type="Proteomes" id="UP001059912"/>
    </source>
</evidence>
<dbReference type="EMBL" id="CP050473">
    <property type="protein sequence ID" value="UTZ35055.1"/>
    <property type="molecule type" value="Genomic_DNA"/>
</dbReference>
<evidence type="ECO:0000313" key="1">
    <source>
        <dbReference type="EMBL" id="UTZ35055.1"/>
    </source>
</evidence>
<keyword evidence="1" id="KW-0614">Plasmid</keyword>